<feature type="region of interest" description="Disordered" evidence="1">
    <location>
        <begin position="1"/>
        <end position="21"/>
    </location>
</feature>
<dbReference type="EMBL" id="CAJJDP010000073">
    <property type="protein sequence ID" value="CAD8180245.1"/>
    <property type="molecule type" value="Genomic_DNA"/>
</dbReference>
<evidence type="ECO:0000313" key="3">
    <source>
        <dbReference type="Proteomes" id="UP000683925"/>
    </source>
</evidence>
<name>A0A8S1VVQ4_PAROT</name>
<dbReference type="OrthoDB" id="288969at2759"/>
<proteinExistence type="predicted"/>
<keyword evidence="3" id="KW-1185">Reference proteome</keyword>
<organism evidence="2 3">
    <name type="scientific">Paramecium octaurelia</name>
    <dbReference type="NCBI Taxonomy" id="43137"/>
    <lineage>
        <taxon>Eukaryota</taxon>
        <taxon>Sar</taxon>
        <taxon>Alveolata</taxon>
        <taxon>Ciliophora</taxon>
        <taxon>Intramacronucleata</taxon>
        <taxon>Oligohymenophorea</taxon>
        <taxon>Peniculida</taxon>
        <taxon>Parameciidae</taxon>
        <taxon>Paramecium</taxon>
    </lineage>
</organism>
<dbReference type="Proteomes" id="UP000683925">
    <property type="component" value="Unassembled WGS sequence"/>
</dbReference>
<dbReference type="AlphaFoldDB" id="A0A8S1VVQ4"/>
<evidence type="ECO:0000256" key="1">
    <source>
        <dbReference type="SAM" id="MobiDB-lite"/>
    </source>
</evidence>
<comment type="caution">
    <text evidence="2">The sequence shown here is derived from an EMBL/GenBank/DDBJ whole genome shotgun (WGS) entry which is preliminary data.</text>
</comment>
<dbReference type="OMA" id="KPRSKWE"/>
<gene>
    <name evidence="2" type="ORF">POCTA_138.1.T0740228</name>
</gene>
<accession>A0A8S1VVQ4</accession>
<sequence length="315" mass="37192">MLAGREQKPIRLTRTNRNNLESEQLPDYLRSSFSDTIKVQEPPKAYKGKKILPQYAFGNSLETPSFFRNPNTLICRDTYDNPFIKAKVKPRSKWESLHSSTLNNFEFYNVSEQKFTNLPNQGYKNVKIVNTVTNKVHYVQTPQIKGDEQTFQLAYRTLQKTGLFGRKNELFTDFVEKNDNQNVYGHLNDRQRPKGHLRDVKNYSFTPQEFQIHKRRASHYLNSSSNKVLQKSDLPIVNKHQQQKDQQVEKYFSRDQIYLNSFNNSIIVTQIDQQLKGKKRDRYSSCLKILDYQENEIASIDKFEQHLEFEKLYGN</sequence>
<protein>
    <submittedName>
        <fullName evidence="2">Uncharacterized protein</fullName>
    </submittedName>
</protein>
<evidence type="ECO:0000313" key="2">
    <source>
        <dbReference type="EMBL" id="CAD8180245.1"/>
    </source>
</evidence>
<reference evidence="2" key="1">
    <citation type="submission" date="2021-01" db="EMBL/GenBank/DDBJ databases">
        <authorList>
            <consortium name="Genoscope - CEA"/>
            <person name="William W."/>
        </authorList>
    </citation>
    <scope>NUCLEOTIDE SEQUENCE</scope>
</reference>